<evidence type="ECO:0000256" key="1">
    <source>
        <dbReference type="SAM" id="Phobius"/>
    </source>
</evidence>
<dbReference type="EMBL" id="CT868671">
    <property type="protein sequence ID" value="CAK93109.1"/>
    <property type="molecule type" value="Genomic_DNA"/>
</dbReference>
<evidence type="ECO:0008006" key="4">
    <source>
        <dbReference type="Google" id="ProtNLM"/>
    </source>
</evidence>
<keyword evidence="1" id="KW-0812">Transmembrane</keyword>
<keyword evidence="1" id="KW-0472">Membrane</keyword>
<feature type="transmembrane region" description="Helical" evidence="1">
    <location>
        <begin position="39"/>
        <end position="63"/>
    </location>
</feature>
<dbReference type="AlphaFoldDB" id="A0ECU2"/>
<dbReference type="HOGENOM" id="CLU_1206821_0_0_1"/>
<keyword evidence="3" id="KW-1185">Reference proteome</keyword>
<dbReference type="Proteomes" id="UP000000600">
    <property type="component" value="Unassembled WGS sequence"/>
</dbReference>
<gene>
    <name evidence="2" type="ORF">GSPATT00003978001</name>
</gene>
<dbReference type="GeneID" id="5046291"/>
<feature type="transmembrane region" description="Helical" evidence="1">
    <location>
        <begin position="6"/>
        <end position="27"/>
    </location>
</feature>
<proteinExistence type="predicted"/>
<protein>
    <recommendedName>
        <fullName evidence="4">Transmembrane protein</fullName>
    </recommendedName>
</protein>
<keyword evidence="1" id="KW-1133">Transmembrane helix</keyword>
<sequence length="230" mass="28094">MIFKLIQGNVLRDYMVIQIFVFTRMIFQQKFLNNYSLTYLIKFLYFGPSIVFNMCLIPFLFFLNSNYEIIFRKCNEVTSIMYQSITSYFFEFQFIFRIEFMFVHINQFFFIFKYLLPSFILWRCIKLNHIHDCKINQFQITINLGQLFQLQLKCKLNRYLLQNNKQLEITAKTAITAIKYVRVPPSHNLIFLETKMSMIKQLRYLLRILKEGFQKRYLPDGQDWIIRKPM</sequence>
<accession>A0ECU2</accession>
<dbReference type="KEGG" id="ptm:GSPATT00003978001"/>
<name>A0ECU2_PARTE</name>
<feature type="transmembrane region" description="Helical" evidence="1">
    <location>
        <begin position="94"/>
        <end position="116"/>
    </location>
</feature>
<dbReference type="InParanoid" id="A0ECU2"/>
<organism evidence="2 3">
    <name type="scientific">Paramecium tetraurelia</name>
    <dbReference type="NCBI Taxonomy" id="5888"/>
    <lineage>
        <taxon>Eukaryota</taxon>
        <taxon>Sar</taxon>
        <taxon>Alveolata</taxon>
        <taxon>Ciliophora</taxon>
        <taxon>Intramacronucleata</taxon>
        <taxon>Oligohymenophorea</taxon>
        <taxon>Peniculida</taxon>
        <taxon>Parameciidae</taxon>
        <taxon>Paramecium</taxon>
    </lineage>
</organism>
<evidence type="ECO:0000313" key="2">
    <source>
        <dbReference type="EMBL" id="CAK93109.1"/>
    </source>
</evidence>
<dbReference type="RefSeq" id="XP_001460506.1">
    <property type="nucleotide sequence ID" value="XM_001460469.1"/>
</dbReference>
<evidence type="ECO:0000313" key="3">
    <source>
        <dbReference type="Proteomes" id="UP000000600"/>
    </source>
</evidence>
<reference evidence="2 3" key="1">
    <citation type="journal article" date="2006" name="Nature">
        <title>Global trends of whole-genome duplications revealed by the ciliate Paramecium tetraurelia.</title>
        <authorList>
            <consortium name="Genoscope"/>
            <person name="Aury J.-M."/>
            <person name="Jaillon O."/>
            <person name="Duret L."/>
            <person name="Noel B."/>
            <person name="Jubin C."/>
            <person name="Porcel B.M."/>
            <person name="Segurens B."/>
            <person name="Daubin V."/>
            <person name="Anthouard V."/>
            <person name="Aiach N."/>
            <person name="Arnaiz O."/>
            <person name="Billaut A."/>
            <person name="Beisson J."/>
            <person name="Blanc I."/>
            <person name="Bouhouche K."/>
            <person name="Camara F."/>
            <person name="Duharcourt S."/>
            <person name="Guigo R."/>
            <person name="Gogendeau D."/>
            <person name="Katinka M."/>
            <person name="Keller A.-M."/>
            <person name="Kissmehl R."/>
            <person name="Klotz C."/>
            <person name="Koll F."/>
            <person name="Le Moue A."/>
            <person name="Lepere C."/>
            <person name="Malinsky S."/>
            <person name="Nowacki M."/>
            <person name="Nowak J.K."/>
            <person name="Plattner H."/>
            <person name="Poulain J."/>
            <person name="Ruiz F."/>
            <person name="Serrano V."/>
            <person name="Zagulski M."/>
            <person name="Dessen P."/>
            <person name="Betermier M."/>
            <person name="Weissenbach J."/>
            <person name="Scarpelli C."/>
            <person name="Schachter V."/>
            <person name="Sperling L."/>
            <person name="Meyer E."/>
            <person name="Cohen J."/>
            <person name="Wincker P."/>
        </authorList>
    </citation>
    <scope>NUCLEOTIDE SEQUENCE [LARGE SCALE GENOMIC DNA]</scope>
    <source>
        <strain evidence="2 3">Stock d4-2</strain>
    </source>
</reference>